<name>A0ABD5QTW7_9EURY</name>
<feature type="transmembrane region" description="Helical" evidence="2">
    <location>
        <begin position="40"/>
        <end position="60"/>
    </location>
</feature>
<dbReference type="Proteomes" id="UP001596145">
    <property type="component" value="Unassembled WGS sequence"/>
</dbReference>
<evidence type="ECO:0000313" key="4">
    <source>
        <dbReference type="Proteomes" id="UP001596145"/>
    </source>
</evidence>
<sequence length="61" mass="6793">MIDENRNEDPDHRSESRSVPFRPIPKLLPGAVPNAPKRNALVLLAYLFVCVLVAGLLRTVL</sequence>
<organism evidence="3 4">
    <name type="scientific">Halorubrum glutamatedens</name>
    <dbReference type="NCBI Taxonomy" id="2707018"/>
    <lineage>
        <taxon>Archaea</taxon>
        <taxon>Methanobacteriati</taxon>
        <taxon>Methanobacteriota</taxon>
        <taxon>Stenosarchaea group</taxon>
        <taxon>Halobacteria</taxon>
        <taxon>Halobacteriales</taxon>
        <taxon>Haloferacaceae</taxon>
        <taxon>Halorubrum</taxon>
    </lineage>
</organism>
<proteinExistence type="predicted"/>
<reference evidence="3 4" key="1">
    <citation type="journal article" date="2019" name="Int. J. Syst. Evol. Microbiol.">
        <title>The Global Catalogue of Microorganisms (GCM) 10K type strain sequencing project: providing services to taxonomists for standard genome sequencing and annotation.</title>
        <authorList>
            <consortium name="The Broad Institute Genomics Platform"/>
            <consortium name="The Broad Institute Genome Sequencing Center for Infectious Disease"/>
            <person name="Wu L."/>
            <person name="Ma J."/>
        </authorList>
    </citation>
    <scope>NUCLEOTIDE SEQUENCE [LARGE SCALE GENOMIC DNA]</scope>
    <source>
        <strain evidence="3 4">CGMCC 1.16026</strain>
    </source>
</reference>
<keyword evidence="2" id="KW-0472">Membrane</keyword>
<accession>A0ABD5QTW7</accession>
<dbReference type="EMBL" id="JBHSKV010000013">
    <property type="protein sequence ID" value="MFC5135001.1"/>
    <property type="molecule type" value="Genomic_DNA"/>
</dbReference>
<dbReference type="AlphaFoldDB" id="A0ABD5QTW7"/>
<dbReference type="RefSeq" id="WP_122104929.1">
    <property type="nucleotide sequence ID" value="NZ_JBHSKV010000013.1"/>
</dbReference>
<evidence type="ECO:0000256" key="1">
    <source>
        <dbReference type="SAM" id="MobiDB-lite"/>
    </source>
</evidence>
<evidence type="ECO:0000256" key="2">
    <source>
        <dbReference type="SAM" id="Phobius"/>
    </source>
</evidence>
<protein>
    <submittedName>
        <fullName evidence="3">Uncharacterized protein</fullName>
    </submittedName>
</protein>
<keyword evidence="4" id="KW-1185">Reference proteome</keyword>
<feature type="compositionally biased region" description="Basic and acidic residues" evidence="1">
    <location>
        <begin position="1"/>
        <end position="16"/>
    </location>
</feature>
<comment type="caution">
    <text evidence="3">The sequence shown here is derived from an EMBL/GenBank/DDBJ whole genome shotgun (WGS) entry which is preliminary data.</text>
</comment>
<evidence type="ECO:0000313" key="3">
    <source>
        <dbReference type="EMBL" id="MFC5135001.1"/>
    </source>
</evidence>
<feature type="region of interest" description="Disordered" evidence="1">
    <location>
        <begin position="1"/>
        <end position="23"/>
    </location>
</feature>
<keyword evidence="2" id="KW-1133">Transmembrane helix</keyword>
<gene>
    <name evidence="3" type="ORF">ACFPJA_09790</name>
</gene>
<keyword evidence="2" id="KW-0812">Transmembrane</keyword>